<dbReference type="AlphaFoldDB" id="A0A3M3EU43"/>
<dbReference type="Gene3D" id="2.160.20.80">
    <property type="entry name" value="E3 ubiquitin-protein ligase SopA"/>
    <property type="match status" value="2"/>
</dbReference>
<dbReference type="PANTHER" id="PTHR14136:SF17">
    <property type="entry name" value="BTB_POZ DOMAIN-CONTAINING PROTEIN KCTD9"/>
    <property type="match status" value="1"/>
</dbReference>
<organism evidence="1 2">
    <name type="scientific">Pseudomonas corrugata</name>
    <dbReference type="NCBI Taxonomy" id="47879"/>
    <lineage>
        <taxon>Bacteria</taxon>
        <taxon>Pseudomonadati</taxon>
        <taxon>Pseudomonadota</taxon>
        <taxon>Gammaproteobacteria</taxon>
        <taxon>Pseudomonadales</taxon>
        <taxon>Pseudomonadaceae</taxon>
        <taxon>Pseudomonas</taxon>
    </lineage>
</organism>
<dbReference type="Pfam" id="PF00805">
    <property type="entry name" value="Pentapeptide"/>
    <property type="match status" value="4"/>
</dbReference>
<accession>A0A3M3EU43</accession>
<reference evidence="1 2" key="1">
    <citation type="submission" date="2018-08" db="EMBL/GenBank/DDBJ databases">
        <title>Recombination of ecologically and evolutionarily significant loci maintains genetic cohesion in the Pseudomonas syringae species complex.</title>
        <authorList>
            <person name="Dillon M."/>
            <person name="Thakur S."/>
            <person name="Almeida R.N.D."/>
            <person name="Weir B.S."/>
            <person name="Guttman D.S."/>
        </authorList>
    </citation>
    <scope>NUCLEOTIDE SEQUENCE [LARGE SCALE GENOMIC DNA]</scope>
    <source>
        <strain evidence="1 2">NCPPB2445</strain>
    </source>
</reference>
<dbReference type="PANTHER" id="PTHR14136">
    <property type="entry name" value="BTB_POZ DOMAIN-CONTAINING PROTEIN KCTD9"/>
    <property type="match status" value="1"/>
</dbReference>
<keyword evidence="2" id="KW-1185">Reference proteome</keyword>
<evidence type="ECO:0000313" key="1">
    <source>
        <dbReference type="EMBL" id="RMM52466.1"/>
    </source>
</evidence>
<dbReference type="InterPro" id="IPR001646">
    <property type="entry name" value="5peptide_repeat"/>
</dbReference>
<protein>
    <recommendedName>
        <fullName evidence="3">Pentapeptide repeat-containing protein</fullName>
    </recommendedName>
</protein>
<proteinExistence type="predicted"/>
<evidence type="ECO:0000313" key="2">
    <source>
        <dbReference type="Proteomes" id="UP000270661"/>
    </source>
</evidence>
<evidence type="ECO:0008006" key="3">
    <source>
        <dbReference type="Google" id="ProtNLM"/>
    </source>
</evidence>
<comment type="caution">
    <text evidence="1">The sequence shown here is derived from an EMBL/GenBank/DDBJ whole genome shotgun (WGS) entry which is preliminary data.</text>
</comment>
<dbReference type="Proteomes" id="UP000270661">
    <property type="component" value="Unassembled WGS sequence"/>
</dbReference>
<dbReference type="SUPFAM" id="SSF141571">
    <property type="entry name" value="Pentapeptide repeat-like"/>
    <property type="match status" value="2"/>
</dbReference>
<dbReference type="EMBL" id="RBOJ01000047">
    <property type="protein sequence ID" value="RMM52466.1"/>
    <property type="molecule type" value="Genomic_DNA"/>
</dbReference>
<gene>
    <name evidence="1" type="ORF">ALQ77_03738</name>
</gene>
<name>A0A3M3EU43_9PSED</name>
<sequence>MRLPRVPWGSRRNCNSYISKCCARNSTQADAMWWVSSSLPGTAVFRAHRSAIQSLEASMTNPNAVKTYIGCYYLTIIVNYGGIGSNTWFAYRNGNSLACELLDDDTEKDATLFAFYLGDTFTPDNAINQDTHRWLQVQSVRDGVWLDCGSPMSGGDCHDFDVALTSPDTPATLALTIHDPYGIPPADNAIWMELIRGRSVISVLDIDIIANTVTWKDVELALISANPSVPVITQQLLPGASELNKQSYDKADFWYLFLHNVDFSGTRVTNCNLSNVTFSGIANFSGTVLDGSNLRGCTLDGANFRNASLKNADFSGASLKECDFTGAVLDNCNFESADLGSADLSLATLSDLTKPIRITRHVNKRTIFSNARVNKVLTHALDSEDDDIYIWSYAQMDGVKFMIEDPDHPGTAILDGTLDNLIAQYAVLTGVQFGAVDSPSISAADFSYAQLGGANLVNADLSYTKFDHATFSTPDGKHRCNLSGAYLLDASFSNADLSFAMMPLCYLYGNSATLVGATITQVDFAGAYLVATNFSGLGGQNAAGVTFDGACLINARFTGVDLSTIDDQRACSFANACLQGVDFSGANTVGVNFIGAAVSTDEGTLTVHGGREDMTPITYNVTRMPKDTTGATCPNGQTGPCTGTMWHANDAPMNTWNYGDHN</sequence>
<dbReference type="STRING" id="47879.AXG94_26000"/>
<dbReference type="InterPro" id="IPR051082">
    <property type="entry name" value="Pentapeptide-BTB/POZ_domain"/>
</dbReference>